<protein>
    <submittedName>
        <fullName evidence="8">Transport protein</fullName>
    </submittedName>
</protein>
<reference evidence="8 9" key="1">
    <citation type="journal article" date="2023" name="Microorganisms">
        <title>Thiorhodovibrio frisius and Trv. litoralis spp. nov., Two Novel Members from a Clade of Fastidious Purple Sulfur Bacteria That Exhibit Unique Red-Shifted Light-Harvesting Capabilities.</title>
        <authorList>
            <person name="Methner A."/>
            <person name="Kuzyk S.B."/>
            <person name="Petersen J."/>
            <person name="Bauer S."/>
            <person name="Brinkmann H."/>
            <person name="Sichau K."/>
            <person name="Wanner G."/>
            <person name="Wolf J."/>
            <person name="Neumann-Schaal M."/>
            <person name="Henke P."/>
            <person name="Tank M."/>
            <person name="Sproer C."/>
            <person name="Bunk B."/>
            <person name="Overmann J."/>
        </authorList>
    </citation>
    <scope>NUCLEOTIDE SEQUENCE [LARGE SCALE GENOMIC DNA]</scope>
    <source>
        <strain evidence="8 9">DSM 6702</strain>
    </source>
</reference>
<feature type="transmembrane region" description="Helical" evidence="6">
    <location>
        <begin position="394"/>
        <end position="413"/>
    </location>
</feature>
<dbReference type="SUPFAM" id="SSF82866">
    <property type="entry name" value="Multidrug efflux transporter AcrB transmembrane domain"/>
    <property type="match status" value="2"/>
</dbReference>
<feature type="transmembrane region" description="Helical" evidence="6">
    <location>
        <begin position="264"/>
        <end position="292"/>
    </location>
</feature>
<keyword evidence="4 6" id="KW-1133">Transmembrane helix</keyword>
<keyword evidence="9" id="KW-1185">Reference proteome</keyword>
<feature type="transmembrane region" description="Helical" evidence="6">
    <location>
        <begin position="721"/>
        <end position="747"/>
    </location>
</feature>
<name>A0ABZ0S7I4_9GAMM</name>
<feature type="transmembrane region" description="Helical" evidence="6">
    <location>
        <begin position="313"/>
        <end position="336"/>
    </location>
</feature>
<dbReference type="RefSeq" id="WP_328986657.1">
    <property type="nucleotide sequence ID" value="NZ_CP121472.1"/>
</dbReference>
<proteinExistence type="predicted"/>
<dbReference type="InterPro" id="IPR000731">
    <property type="entry name" value="SSD"/>
</dbReference>
<gene>
    <name evidence="8" type="ORF">Thiowin_01053</name>
</gene>
<evidence type="ECO:0000256" key="1">
    <source>
        <dbReference type="ARBA" id="ARBA00004651"/>
    </source>
</evidence>
<evidence type="ECO:0000256" key="5">
    <source>
        <dbReference type="ARBA" id="ARBA00023136"/>
    </source>
</evidence>
<evidence type="ECO:0000256" key="6">
    <source>
        <dbReference type="SAM" id="Phobius"/>
    </source>
</evidence>
<feature type="domain" description="SSD" evidence="7">
    <location>
        <begin position="655"/>
        <end position="746"/>
    </location>
</feature>
<feature type="transmembrane region" description="Helical" evidence="6">
    <location>
        <begin position="342"/>
        <end position="364"/>
    </location>
</feature>
<dbReference type="Gene3D" id="1.20.1640.10">
    <property type="entry name" value="Multidrug efflux transporter AcrB transmembrane domain"/>
    <property type="match status" value="2"/>
</dbReference>
<feature type="transmembrane region" description="Helical" evidence="6">
    <location>
        <begin position="695"/>
        <end position="715"/>
    </location>
</feature>
<dbReference type="Proteomes" id="UP001432180">
    <property type="component" value="Chromosome"/>
</dbReference>
<evidence type="ECO:0000256" key="3">
    <source>
        <dbReference type="ARBA" id="ARBA00022692"/>
    </source>
</evidence>
<keyword evidence="2" id="KW-1003">Cell membrane</keyword>
<dbReference type="EMBL" id="CP121472">
    <property type="protein sequence ID" value="WPL16106.1"/>
    <property type="molecule type" value="Genomic_DNA"/>
</dbReference>
<feature type="transmembrane region" description="Helical" evidence="6">
    <location>
        <begin position="621"/>
        <end position="641"/>
    </location>
</feature>
<comment type="subcellular location">
    <subcellularLocation>
        <location evidence="1">Cell membrane</location>
        <topology evidence="1">Multi-pass membrane protein</topology>
    </subcellularLocation>
</comment>
<evidence type="ECO:0000256" key="4">
    <source>
        <dbReference type="ARBA" id="ARBA00022989"/>
    </source>
</evidence>
<dbReference type="PROSITE" id="PS50156">
    <property type="entry name" value="SSD"/>
    <property type="match status" value="1"/>
</dbReference>
<evidence type="ECO:0000313" key="9">
    <source>
        <dbReference type="Proteomes" id="UP001432180"/>
    </source>
</evidence>
<sequence>MKPFLLSGRTALIILILVALLANTALVLIRLDNAPEAYFPTSSPTVQFENQLRETFPLDQVLVALFEGEGDTLWQDAFLARYFALGEALARDPMVDRVLSLANQDHIRSTEDGFAIEPLLDQAQADQLDNPRERRARVLGDRFAGGMLASEDGQALALVVRPRALNNSLERLELENTLRAAISAHQLDDHLTAVAGQIALDVAQLRAMIHDTLVLVPATLGFGLLIIWLMFRRWLAVAVSALVIAAVVNVSVALLILAGKPYTLISAILPPLMSALTVAALIHWLNAVALAARQGLSGPERAARAAHQVGKPILFVALTTGVGLLSLSFSSIQPIAAFGQVAAAGMLAQAAIMIWLVPPIFARWDRGAWSHRRRGVSWIDQSVRALRRQGMRRPLWVLGLSAVLLGIGLPQIARIQTETDLLRFFPPAHPITQSTERIGERLVGVTALELVFQAKGQRDAFKQPEALRSIQRTQQWLEAQPEVDRALSLVDFIEEMHLSFHGGDPAYRALPDSQNLITQYLLVYDGTDLYELVNREFDQSRLVLNLNVRGARAINDLIARIDNQLADQNLGDLRVRVAGFGRLFADQEQLLIQGQVRGLAAAVLLIALLMLILWRSPVQMLVSMIPNLAPIALIFIIMGLLGVWLDMATAMIASVTVGIAVDDTIHLMHNYRHRLAAGSAPVWALARAYQQTGRAIVVTTLILGGQFLLIGTSAFNPTAAFGLLTAVGLVAALFFDLLVLPALLLLTTRRRKPRPQRQAE</sequence>
<feature type="transmembrane region" description="Helical" evidence="6">
    <location>
        <begin position="596"/>
        <end position="614"/>
    </location>
</feature>
<dbReference type="PANTHER" id="PTHR33406:SF12">
    <property type="entry name" value="BLR2997 PROTEIN"/>
    <property type="match status" value="1"/>
</dbReference>
<dbReference type="PANTHER" id="PTHR33406">
    <property type="entry name" value="MEMBRANE PROTEIN MJ1562-RELATED"/>
    <property type="match status" value="1"/>
</dbReference>
<feature type="transmembrane region" description="Helical" evidence="6">
    <location>
        <begin position="238"/>
        <end position="258"/>
    </location>
</feature>
<dbReference type="InterPro" id="IPR050545">
    <property type="entry name" value="Mycobact_MmpL"/>
</dbReference>
<evidence type="ECO:0000256" key="2">
    <source>
        <dbReference type="ARBA" id="ARBA00022475"/>
    </source>
</evidence>
<keyword evidence="3 6" id="KW-0812">Transmembrane</keyword>
<dbReference type="InterPro" id="IPR004869">
    <property type="entry name" value="MMPL_dom"/>
</dbReference>
<accession>A0ABZ0S7I4</accession>
<evidence type="ECO:0000259" key="7">
    <source>
        <dbReference type="PROSITE" id="PS50156"/>
    </source>
</evidence>
<keyword evidence="5 6" id="KW-0472">Membrane</keyword>
<organism evidence="8 9">
    <name type="scientific">Thiorhodovibrio winogradskyi</name>
    <dbReference type="NCBI Taxonomy" id="77007"/>
    <lineage>
        <taxon>Bacteria</taxon>
        <taxon>Pseudomonadati</taxon>
        <taxon>Pseudomonadota</taxon>
        <taxon>Gammaproteobacteria</taxon>
        <taxon>Chromatiales</taxon>
        <taxon>Chromatiaceae</taxon>
        <taxon>Thiorhodovibrio</taxon>
    </lineage>
</organism>
<feature type="transmembrane region" description="Helical" evidence="6">
    <location>
        <begin position="213"/>
        <end position="231"/>
    </location>
</feature>
<feature type="transmembrane region" description="Helical" evidence="6">
    <location>
        <begin position="647"/>
        <end position="665"/>
    </location>
</feature>
<evidence type="ECO:0000313" key="8">
    <source>
        <dbReference type="EMBL" id="WPL16106.1"/>
    </source>
</evidence>
<dbReference type="Pfam" id="PF03176">
    <property type="entry name" value="MMPL"/>
    <property type="match status" value="2"/>
</dbReference>